<dbReference type="Proteomes" id="UP001162741">
    <property type="component" value="Chromosome"/>
</dbReference>
<feature type="region of interest" description="Disordered" evidence="1">
    <location>
        <begin position="165"/>
        <end position="230"/>
    </location>
</feature>
<dbReference type="InterPro" id="IPR036779">
    <property type="entry name" value="LysM_dom_sf"/>
</dbReference>
<dbReference type="CDD" id="cd00118">
    <property type="entry name" value="LysM"/>
    <property type="match status" value="2"/>
</dbReference>
<keyword evidence="2" id="KW-0732">Signal</keyword>
<dbReference type="InterPro" id="IPR018392">
    <property type="entry name" value="LysM"/>
</dbReference>
<feature type="domain" description="LysM" evidence="3">
    <location>
        <begin position="34"/>
        <end position="78"/>
    </location>
</feature>
<dbReference type="InterPro" id="IPR036908">
    <property type="entry name" value="RlpA-like_sf"/>
</dbReference>
<dbReference type="PANTHER" id="PTHR33734">
    <property type="entry name" value="LYSM DOMAIN-CONTAINING GPI-ANCHORED PROTEIN 2"/>
    <property type="match status" value="1"/>
</dbReference>
<dbReference type="EMBL" id="CP107006">
    <property type="protein sequence ID" value="UYQ93985.1"/>
    <property type="molecule type" value="Genomic_DNA"/>
</dbReference>
<reference evidence="4" key="1">
    <citation type="submission" date="2022-10" db="EMBL/GenBank/DDBJ databases">
        <title>Chitinophaga sp. nov., isolated from soil.</title>
        <authorList>
            <person name="Jeon C.O."/>
        </authorList>
    </citation>
    <scope>NUCLEOTIDE SEQUENCE</scope>
    <source>
        <strain evidence="4">R8</strain>
    </source>
</reference>
<gene>
    <name evidence="4" type="ORF">MKQ68_02615</name>
</gene>
<evidence type="ECO:0000256" key="1">
    <source>
        <dbReference type="SAM" id="MobiDB-lite"/>
    </source>
</evidence>
<feature type="compositionally biased region" description="Basic and acidic residues" evidence="1">
    <location>
        <begin position="209"/>
        <end position="227"/>
    </location>
</feature>
<evidence type="ECO:0000313" key="4">
    <source>
        <dbReference type="EMBL" id="UYQ93985.1"/>
    </source>
</evidence>
<dbReference type="Gene3D" id="3.10.350.10">
    <property type="entry name" value="LysM domain"/>
    <property type="match status" value="2"/>
</dbReference>
<dbReference type="SUPFAM" id="SSF54106">
    <property type="entry name" value="LysM domain"/>
    <property type="match status" value="2"/>
</dbReference>
<dbReference type="Gene3D" id="2.40.40.10">
    <property type="entry name" value="RlpA-like domain"/>
    <property type="match status" value="1"/>
</dbReference>
<dbReference type="PROSITE" id="PS51782">
    <property type="entry name" value="LYSM"/>
    <property type="match status" value="2"/>
</dbReference>
<proteinExistence type="predicted"/>
<dbReference type="Pfam" id="PF01476">
    <property type="entry name" value="LysM"/>
    <property type="match status" value="2"/>
</dbReference>
<name>A0ABY6J3A6_9BACT</name>
<evidence type="ECO:0000313" key="5">
    <source>
        <dbReference type="Proteomes" id="UP001162741"/>
    </source>
</evidence>
<feature type="signal peptide" evidence="2">
    <location>
        <begin position="1"/>
        <end position="19"/>
    </location>
</feature>
<feature type="compositionally biased region" description="Pro residues" evidence="1">
    <location>
        <begin position="187"/>
        <end position="199"/>
    </location>
</feature>
<dbReference type="RefSeq" id="WP_264281954.1">
    <property type="nucleotide sequence ID" value="NZ_CP107006.1"/>
</dbReference>
<feature type="domain" description="LysM" evidence="3">
    <location>
        <begin position="99"/>
        <end position="143"/>
    </location>
</feature>
<feature type="chain" id="PRO_5045661727" evidence="2">
    <location>
        <begin position="20"/>
        <end position="347"/>
    </location>
</feature>
<organism evidence="4 5">
    <name type="scientific">Chitinophaga horti</name>
    <dbReference type="NCBI Taxonomy" id="2920382"/>
    <lineage>
        <taxon>Bacteria</taxon>
        <taxon>Pseudomonadati</taxon>
        <taxon>Bacteroidota</taxon>
        <taxon>Chitinophagia</taxon>
        <taxon>Chitinophagales</taxon>
        <taxon>Chitinophagaceae</taxon>
        <taxon>Chitinophaga</taxon>
    </lineage>
</organism>
<protein>
    <submittedName>
        <fullName evidence="4">LysM peptidoglycan-binding domain-containing protein</fullName>
    </submittedName>
</protein>
<dbReference type="SMART" id="SM00257">
    <property type="entry name" value="LysM"/>
    <property type="match status" value="2"/>
</dbReference>
<keyword evidence="5" id="KW-1185">Reference proteome</keyword>
<accession>A0ABY6J3A6</accession>
<dbReference type="PANTHER" id="PTHR33734:SF22">
    <property type="entry name" value="MEMBRANE-BOUND LYTIC MUREIN TRANSGLYCOSYLASE D"/>
    <property type="match status" value="1"/>
</dbReference>
<sequence length="347" mass="37111">MLKSVMFGVLLTCSTPLFAQDTLLVQGSGPDLHVVHTVKKGENFYSLSRAYGLPPKEIAAKNHISMEQGLQLGQKINIPLSKTNFSQGKDIPATGYRPVYHVVTEKETLYRISTNYNKVAIDNIRQWNNFSGDGVKKDAYLVVGWVKGAGAAPVMAKATPAATAAPATPVAPPPPPVETTAPVTAPVTPPPAEGLPPVPIVGDAAPVKETPKTEAPKTEAPKTETPKESAPVVSNVILPAPPDESFERIYDQQTEGGRDVTSEKGPGTWFRANAQNKYYALHKSAPRGTIIKVTNPLNGRSVYAKVLDAIPQSKGNAGVIVKLSNSAQEALGITEARFFCELHYEGQ</sequence>
<evidence type="ECO:0000259" key="3">
    <source>
        <dbReference type="PROSITE" id="PS51782"/>
    </source>
</evidence>
<evidence type="ECO:0000256" key="2">
    <source>
        <dbReference type="SAM" id="SignalP"/>
    </source>
</evidence>